<evidence type="ECO:0000313" key="1">
    <source>
        <dbReference type="EMBL" id="KAJ0111498.1"/>
    </source>
</evidence>
<gene>
    <name evidence="1" type="ORF">Patl1_00590</name>
</gene>
<sequence>MGALSPSQPSNLESILLSTRFHENEEAMLDSYSEWLVKHPSALDLFEQMIEAAHGKKIVVFLDYDGTLSPIVQDPDKAFMSDKMRFAVNEVANFFPTAIVSGRCLEKVNGFVQLKNVAYAGSHGMDISTPFGSLNNEKHPHESRSVGEQGNEVVHFQPAQEFLPTIQKVLEERLKTVKGAMVEDNKFCISVHFRRVHEEDLDSLKEMVNSTVEAYPNFRVSGGKKVLEIRPCINWDKGRALEYLLDTFGFNSCSDFLPMYIGDDKTDEDAFKVIQRIGRGRAMPIKLLPHLRFLNPSLPITRFPLMNLKPSFHTSGAITSLRQAFPFKLKYQGFATHGNDQHFQHGVRKLSTRPFRPRTGSISRSEFSRDREEGPDSSQGKHINRDKEESDFRKPRGGDRDSFLMKRRRESNPDGLYESNRRVNRNSANSFSRNNNSRSNGNFENGNGEPYSRKKNSGFERVRESDSDGLRRVNRNSANSFSRNNNSRFNRNFENGNGEPYSRKKNSGFERGSVNSFTEKRGERKDRGSFKKEGKIFKRERRFSDDDNGDDVNEERGRIMSGIGDLLNEKASDVDDVSDVDDDDDSTFRKNARTSIGLDDEGGETKSSPGKYDSYLSESRFDQCSLSPLSLKGIKDAGYEKMTVVQEASLPVILKGKDVLAKAKTGTGKTVAFLLPSIEVVTKSPPVGRDQKRPPILVLVVCPTRELATQAAAEANTLLKYHPSIGVQVVIGGTRLAMEQKRMQSNPCQILVATPGRLRDHIENTAGFATRLMGVKVLVLDEADQLLDMGFRKDIENIIAAVPKERQTLLFSATVPEEVRQICHVALKRDHEFINTVQEGSEETHSQVKQMHLVAPLDKHFPLLYVLLKEHVADNVDYKVLVFCTTAMVTRLVANLLGELKLNVREIHSRKPQSYRTRVSDEFRKSKGLILVTSDVSARGVDYPDVTLVIQVGLPADREQYIHRLGRTGRKGKEGQGVLLLAPWEEFFLSTVKDLPITKASVPSFDPDTQKKANRALSHVEMKHKESAYQAWLGYYNSIKKVGRDKCRLVELANEYSRCMGLDNPPAIPNRVLAKMGLRNIPGLRSQ</sequence>
<name>A0ACC1C7G3_9ROSI</name>
<proteinExistence type="predicted"/>
<reference evidence="2" key="1">
    <citation type="journal article" date="2023" name="G3 (Bethesda)">
        <title>Genome assembly and association tests identify interacting loci associated with vigor, precocity, and sex in interspecific pistachio rootstocks.</title>
        <authorList>
            <person name="Palmer W."/>
            <person name="Jacygrad E."/>
            <person name="Sagayaradj S."/>
            <person name="Cavanaugh K."/>
            <person name="Han R."/>
            <person name="Bertier L."/>
            <person name="Beede B."/>
            <person name="Kafkas S."/>
            <person name="Golino D."/>
            <person name="Preece J."/>
            <person name="Michelmore R."/>
        </authorList>
    </citation>
    <scope>NUCLEOTIDE SEQUENCE [LARGE SCALE GENOMIC DNA]</scope>
</reference>
<keyword evidence="2" id="KW-1185">Reference proteome</keyword>
<organism evidence="1 2">
    <name type="scientific">Pistacia atlantica</name>
    <dbReference type="NCBI Taxonomy" id="434234"/>
    <lineage>
        <taxon>Eukaryota</taxon>
        <taxon>Viridiplantae</taxon>
        <taxon>Streptophyta</taxon>
        <taxon>Embryophyta</taxon>
        <taxon>Tracheophyta</taxon>
        <taxon>Spermatophyta</taxon>
        <taxon>Magnoliopsida</taxon>
        <taxon>eudicotyledons</taxon>
        <taxon>Gunneridae</taxon>
        <taxon>Pentapetalae</taxon>
        <taxon>rosids</taxon>
        <taxon>malvids</taxon>
        <taxon>Sapindales</taxon>
        <taxon>Anacardiaceae</taxon>
        <taxon>Pistacia</taxon>
    </lineage>
</organism>
<evidence type="ECO:0000313" key="2">
    <source>
        <dbReference type="Proteomes" id="UP001164250"/>
    </source>
</evidence>
<protein>
    <submittedName>
        <fullName evidence="1">Uncharacterized protein</fullName>
    </submittedName>
</protein>
<dbReference type="EMBL" id="CM047897">
    <property type="protein sequence ID" value="KAJ0111498.1"/>
    <property type="molecule type" value="Genomic_DNA"/>
</dbReference>
<comment type="caution">
    <text evidence="1">The sequence shown here is derived from an EMBL/GenBank/DDBJ whole genome shotgun (WGS) entry which is preliminary data.</text>
</comment>
<accession>A0ACC1C7G3</accession>
<dbReference type="Proteomes" id="UP001164250">
    <property type="component" value="Chromosome 1"/>
</dbReference>